<dbReference type="EMBL" id="CAJOBB010010573">
    <property type="protein sequence ID" value="CAF4247127.1"/>
    <property type="molecule type" value="Genomic_DNA"/>
</dbReference>
<evidence type="ECO:0000313" key="4">
    <source>
        <dbReference type="Proteomes" id="UP000663868"/>
    </source>
</evidence>
<proteinExistence type="predicted"/>
<dbReference type="AlphaFoldDB" id="A0A819ABW8"/>
<comment type="caution">
    <text evidence="2">The sequence shown here is derived from an EMBL/GenBank/DDBJ whole genome shotgun (WGS) entry which is preliminary data.</text>
</comment>
<dbReference type="EMBL" id="CAJOBB010000914">
    <property type="protein sequence ID" value="CAF3775448.1"/>
    <property type="molecule type" value="Genomic_DNA"/>
</dbReference>
<gene>
    <name evidence="2" type="ORF">KXQ929_LOCUS15614</name>
    <name evidence="3" type="ORF">KXQ929_LOCUS42601</name>
</gene>
<dbReference type="Proteomes" id="UP000663868">
    <property type="component" value="Unassembled WGS sequence"/>
</dbReference>
<evidence type="ECO:0000256" key="1">
    <source>
        <dbReference type="SAM" id="MobiDB-lite"/>
    </source>
</evidence>
<accession>A0A819ABW8</accession>
<name>A0A819ABW8_9BILA</name>
<feature type="compositionally biased region" description="Polar residues" evidence="1">
    <location>
        <begin position="24"/>
        <end position="34"/>
    </location>
</feature>
<feature type="compositionally biased region" description="Basic residues" evidence="1">
    <location>
        <begin position="35"/>
        <end position="45"/>
    </location>
</feature>
<organism evidence="2 4">
    <name type="scientific">Adineta steineri</name>
    <dbReference type="NCBI Taxonomy" id="433720"/>
    <lineage>
        <taxon>Eukaryota</taxon>
        <taxon>Metazoa</taxon>
        <taxon>Spiralia</taxon>
        <taxon>Gnathifera</taxon>
        <taxon>Rotifera</taxon>
        <taxon>Eurotatoria</taxon>
        <taxon>Bdelloidea</taxon>
        <taxon>Adinetida</taxon>
        <taxon>Adinetidae</taxon>
        <taxon>Adineta</taxon>
    </lineage>
</organism>
<sequence>MFLSTPSASFNLTSIEKKLAAIDSASSSSPYTVKTTHRLTKVNNE</sequence>
<feature type="region of interest" description="Disordered" evidence="1">
    <location>
        <begin position="24"/>
        <end position="45"/>
    </location>
</feature>
<evidence type="ECO:0000313" key="2">
    <source>
        <dbReference type="EMBL" id="CAF3775448.1"/>
    </source>
</evidence>
<evidence type="ECO:0000313" key="3">
    <source>
        <dbReference type="EMBL" id="CAF4247127.1"/>
    </source>
</evidence>
<feature type="non-terminal residue" evidence="2">
    <location>
        <position position="45"/>
    </location>
</feature>
<protein>
    <submittedName>
        <fullName evidence="2">Uncharacterized protein</fullName>
    </submittedName>
</protein>
<reference evidence="2" key="1">
    <citation type="submission" date="2021-02" db="EMBL/GenBank/DDBJ databases">
        <authorList>
            <person name="Nowell W R."/>
        </authorList>
    </citation>
    <scope>NUCLEOTIDE SEQUENCE</scope>
</reference>